<evidence type="ECO:0000313" key="1">
    <source>
        <dbReference type="EMBL" id="RFS18648.1"/>
    </source>
</evidence>
<dbReference type="NCBIfam" id="TIGR03696">
    <property type="entry name" value="Rhs_assc_core"/>
    <property type="match status" value="1"/>
</dbReference>
<evidence type="ECO:0008006" key="3">
    <source>
        <dbReference type="Google" id="ProtNLM"/>
    </source>
</evidence>
<evidence type="ECO:0000313" key="2">
    <source>
        <dbReference type="Proteomes" id="UP000260644"/>
    </source>
</evidence>
<gene>
    <name evidence="1" type="ORF">DVR12_27435</name>
</gene>
<protein>
    <recommendedName>
        <fullName evidence="3">RHS repeat-associated core domain-containing protein</fullName>
    </recommendedName>
</protein>
<dbReference type="OrthoDB" id="675137at2"/>
<keyword evidence="2" id="KW-1185">Reference proteome</keyword>
<name>A0A3E1Y1U5_9BACT</name>
<dbReference type="AlphaFoldDB" id="A0A3E1Y1U5"/>
<dbReference type="EMBL" id="QPMM01000022">
    <property type="protein sequence ID" value="RFS18648.1"/>
    <property type="molecule type" value="Genomic_DNA"/>
</dbReference>
<dbReference type="InterPro" id="IPR022385">
    <property type="entry name" value="Rhs_assc_core"/>
</dbReference>
<accession>A0A3E1Y1U5</accession>
<dbReference type="PANTHER" id="PTHR32305">
    <property type="match status" value="1"/>
</dbReference>
<reference evidence="1 2" key="1">
    <citation type="submission" date="2018-07" db="EMBL/GenBank/DDBJ databases">
        <title>Chitinophaga K2CV101002-2 sp. nov., isolated from a monsoon evergreen broad-leaved forest soil.</title>
        <authorList>
            <person name="Lv Y."/>
        </authorList>
    </citation>
    <scope>NUCLEOTIDE SEQUENCE [LARGE SCALE GENOMIC DNA]</scope>
    <source>
        <strain evidence="1 2">GDMCC 1.1288</strain>
    </source>
</reference>
<dbReference type="InterPro" id="IPR050708">
    <property type="entry name" value="T6SS_VgrG/RHS"/>
</dbReference>
<dbReference type="Proteomes" id="UP000260644">
    <property type="component" value="Unassembled WGS sequence"/>
</dbReference>
<dbReference type="RefSeq" id="WP_116979052.1">
    <property type="nucleotide sequence ID" value="NZ_QPMM01000022.1"/>
</dbReference>
<dbReference type="Gene3D" id="2.180.10.10">
    <property type="entry name" value="RHS repeat-associated core"/>
    <property type="match status" value="1"/>
</dbReference>
<sequence>MQYKYDATGNRIYKEYTKSGVTTRTWYIRDPQGNVLSVYSNNGGAQTFWKEQHLYGSSRLGMFVPEMQVTGTPGSATTIWNQSNRIRYELTNHLGNVLATISDVPSTIYNMTDYAPFGMQQVGRNYSLSGTYRYGFNGKENDNEVKGEGNQQDYGMRVYDPRIGRFLSGDPLQAQRTWMSPYNFVQNSPIIKIDPSGGLDDDYMIRKNGDIIVNKTDDKFDRFYVETSQKQVDYMLVRSYKLAGQLEKNGNGLVAFPEKGENWDSYGVVESGGQSKGVKNGKSFDEFVGAGDNFVKPITAAGLFGILNEVKVAGITISFGDMSSNNGSDPAVGEDNTFHHGGHGHMGARSGLDADFRYVGNNGHSFQGTMDSKKFSIEKNEMVYRAAYRFGFDWKNTYQGKLEMLNGVRTMGGHNDHGHLGMKDGNRTNVSSYVPFNTSIVFRLPAPLTKLQYNWFGY</sequence>
<dbReference type="PANTHER" id="PTHR32305:SF15">
    <property type="entry name" value="PROTEIN RHSA-RELATED"/>
    <property type="match status" value="1"/>
</dbReference>
<organism evidence="1 2">
    <name type="scientific">Chitinophaga silvatica</name>
    <dbReference type="NCBI Taxonomy" id="2282649"/>
    <lineage>
        <taxon>Bacteria</taxon>
        <taxon>Pseudomonadati</taxon>
        <taxon>Bacteroidota</taxon>
        <taxon>Chitinophagia</taxon>
        <taxon>Chitinophagales</taxon>
        <taxon>Chitinophagaceae</taxon>
        <taxon>Chitinophaga</taxon>
    </lineage>
</organism>
<proteinExistence type="predicted"/>
<comment type="caution">
    <text evidence="1">The sequence shown here is derived from an EMBL/GenBank/DDBJ whole genome shotgun (WGS) entry which is preliminary data.</text>
</comment>